<proteinExistence type="predicted"/>
<evidence type="ECO:0000313" key="2">
    <source>
        <dbReference type="Proteomes" id="UP001174050"/>
    </source>
</evidence>
<keyword evidence="2" id="KW-1185">Reference proteome</keyword>
<sequence length="57" mass="6202">MKRRWSPRARPVLSAVALIAVVAAVIATVTTVALRSYLVGQKDEHLAEAVRRAQGFT</sequence>
<protein>
    <recommendedName>
        <fullName evidence="3">Two-component sensor histidine kinase</fullName>
    </recommendedName>
</protein>
<comment type="caution">
    <text evidence="1">The sequence shown here is derived from an EMBL/GenBank/DDBJ whole genome shotgun (WGS) entry which is preliminary data.</text>
</comment>
<reference evidence="1" key="1">
    <citation type="submission" date="2023-06" db="EMBL/GenBank/DDBJ databases">
        <title>WGS-Sequencing of Streptomyces ficellus isolate 21 collected from sand in Gara Djebilet Iron Mine in Algeria.</title>
        <authorList>
            <person name="Zegers G.P."/>
            <person name="Gomez A."/>
            <person name="Gueddou A."/>
            <person name="Zahara A.F."/>
            <person name="Worth M."/>
            <person name="Sevigny J.L."/>
            <person name="Tisa L."/>
        </authorList>
    </citation>
    <scope>NUCLEOTIDE SEQUENCE</scope>
    <source>
        <strain evidence="1">AS11</strain>
    </source>
</reference>
<name>A0ABT7ZD94_9ACTN</name>
<accession>A0ABT7ZD94</accession>
<dbReference type="Proteomes" id="UP001174050">
    <property type="component" value="Unassembled WGS sequence"/>
</dbReference>
<organism evidence="1 2">
    <name type="scientific">Streptomyces ficellus</name>
    <dbReference type="NCBI Taxonomy" id="1977088"/>
    <lineage>
        <taxon>Bacteria</taxon>
        <taxon>Bacillati</taxon>
        <taxon>Actinomycetota</taxon>
        <taxon>Actinomycetes</taxon>
        <taxon>Kitasatosporales</taxon>
        <taxon>Streptomycetaceae</taxon>
        <taxon>Streptomyces</taxon>
    </lineage>
</organism>
<dbReference type="EMBL" id="JAUEPL010000052">
    <property type="protein sequence ID" value="MDN3297484.1"/>
    <property type="molecule type" value="Genomic_DNA"/>
</dbReference>
<evidence type="ECO:0008006" key="3">
    <source>
        <dbReference type="Google" id="ProtNLM"/>
    </source>
</evidence>
<evidence type="ECO:0000313" key="1">
    <source>
        <dbReference type="EMBL" id="MDN3297484.1"/>
    </source>
</evidence>
<gene>
    <name evidence="1" type="ORF">QWM81_26295</name>
</gene>
<dbReference type="RefSeq" id="WP_290114845.1">
    <property type="nucleotide sequence ID" value="NZ_JAUEPL010000052.1"/>
</dbReference>